<comment type="caution">
    <text evidence="2">The sequence shown here is derived from an EMBL/GenBank/DDBJ whole genome shotgun (WGS) entry which is preliminary data.</text>
</comment>
<proteinExistence type="predicted"/>
<dbReference type="RefSeq" id="WP_035325924.1">
    <property type="nucleotide sequence ID" value="NZ_CP015125.1"/>
</dbReference>
<keyword evidence="3" id="KW-1185">Reference proteome</keyword>
<sequence>MRTKSTNNTLLILVILLCLVVAGLGYYTYDFQSEVQKREAQLLTEKAQIATQLEQEISKYSTLLEERDALKANLKQAQVRLIELKKTLQGEDVTRSKMRQFQLEIQKLRREREYFITENDSLTLETKRLATLQQETQKALDDAKKSQDSIQKSNRELADRLTQGAKLTVSNLAARGVIQRNSGKFVITSRASRVEMIQVCFTVNDNQLAVAGDKIFYVQVLNEQGKMLGVERSEKWPSGEEIVYNTKTKIPYSNKAYTICELVLPVQQIDRGAYTVRIFHDQAMLLSTTLTLK</sequence>
<evidence type="ECO:0000313" key="3">
    <source>
        <dbReference type="Proteomes" id="UP000030140"/>
    </source>
</evidence>
<dbReference type="KEGG" id="ddo:I597_0418"/>
<dbReference type="OrthoDB" id="1115172at2"/>
<dbReference type="AlphaFoldDB" id="A0A0A2GW37"/>
<evidence type="ECO:0000256" key="1">
    <source>
        <dbReference type="SAM" id="Coils"/>
    </source>
</evidence>
<feature type="coiled-coil region" evidence="1">
    <location>
        <begin position="53"/>
        <end position="111"/>
    </location>
</feature>
<protein>
    <recommendedName>
        <fullName evidence="4">Chromosome partitioning protein ParA</fullName>
    </recommendedName>
</protein>
<keyword evidence="1" id="KW-0175">Coiled coil</keyword>
<accession>A0A0A2GW37</accession>
<dbReference type="EMBL" id="JSAQ01000001">
    <property type="protein sequence ID" value="KGO06748.1"/>
    <property type="molecule type" value="Genomic_DNA"/>
</dbReference>
<gene>
    <name evidence="2" type="ORF">NV36_07745</name>
</gene>
<evidence type="ECO:0008006" key="4">
    <source>
        <dbReference type="Google" id="ProtNLM"/>
    </source>
</evidence>
<organism evidence="2 3">
    <name type="scientific">Dokdonia donghaensis DSW-1</name>
    <dbReference type="NCBI Taxonomy" id="1300343"/>
    <lineage>
        <taxon>Bacteria</taxon>
        <taxon>Pseudomonadati</taxon>
        <taxon>Bacteroidota</taxon>
        <taxon>Flavobacteriia</taxon>
        <taxon>Flavobacteriales</taxon>
        <taxon>Flavobacteriaceae</taxon>
        <taxon>Dokdonia</taxon>
    </lineage>
</organism>
<reference evidence="2 3" key="1">
    <citation type="submission" date="2014-10" db="EMBL/GenBank/DDBJ databases">
        <title>Draft genome sequence of the proteorhodopsin-containing marine bacterium Dokdonia donghaensis.</title>
        <authorList>
            <person name="Gomez-Consarnau L."/>
            <person name="Gonzalez J.M."/>
            <person name="Riedel T."/>
            <person name="Jaenicke S."/>
            <person name="Wagner-Doebler I."/>
            <person name="Fuhrman J.A."/>
        </authorList>
    </citation>
    <scope>NUCLEOTIDE SEQUENCE [LARGE SCALE GENOMIC DNA]</scope>
    <source>
        <strain evidence="2 3">DSW-1</strain>
    </source>
</reference>
<evidence type="ECO:0000313" key="2">
    <source>
        <dbReference type="EMBL" id="KGO06748.1"/>
    </source>
</evidence>
<dbReference type="Proteomes" id="UP000030140">
    <property type="component" value="Unassembled WGS sequence"/>
</dbReference>
<name>A0A0A2GW37_9FLAO</name>
<dbReference type="PATRIC" id="fig|1300343.5.peg.421"/>